<evidence type="ECO:0000313" key="4">
    <source>
        <dbReference type="Proteomes" id="UP000199452"/>
    </source>
</evidence>
<dbReference type="GO" id="GO:0016787">
    <property type="term" value="F:hydrolase activity"/>
    <property type="evidence" value="ECO:0007669"/>
    <property type="project" value="UniProtKB-KW"/>
</dbReference>
<keyword evidence="4" id="KW-1185">Reference proteome</keyword>
<dbReference type="Proteomes" id="UP000199452">
    <property type="component" value="Unassembled WGS sequence"/>
</dbReference>
<dbReference type="InterPro" id="IPR017439">
    <property type="entry name" value="Amidohydrolase"/>
</dbReference>
<name>A0A1G6I192_9BACT</name>
<sequence>MDELKRLRHELHKNPELSNKEADTALRLKFFLSRHKPDELISGVGGEGILAVYRGAEPGPDVLFRADMDALAIEENNKVSYASTKKGIGHMCGHDGHMAILSGLAVSLAHKRPTKGRALLLFQPAEETGEGAYRALKDITMRGFKPEYAFAIHNMPRFPKGAVLINPGTFAVASKGLVVKLYGKSSHAAEPEKGLSPALAVARTIEGLVQLSKSVGLFHDYVLLTVIYTKLGEVAFGTTPGYAEVGATLRAIKNEDMKLLSKFSEELVQRVAQEQGLEVEISYTDDFPAAINNAEAIAHVEVAAAKHGLEKVMLTEPNRWSEDFSHFTLACKAAIFGLGSGVDHADLHSPNYDFPDDIIDPGVNLFRGIVDEILG</sequence>
<feature type="binding site" evidence="2">
    <location>
        <position position="127"/>
    </location>
    <ligand>
        <name>Mn(2+)</name>
        <dbReference type="ChEBI" id="CHEBI:29035"/>
        <label>2</label>
    </ligand>
</feature>
<dbReference type="Pfam" id="PF01546">
    <property type="entry name" value="Peptidase_M20"/>
    <property type="match status" value="1"/>
</dbReference>
<dbReference type="PANTHER" id="PTHR11014:SF169">
    <property type="entry name" value="CLAN MH, FAMILY M20, PEPTIDASE T-LIKE METALLOPEPTIDASE"/>
    <property type="match status" value="1"/>
</dbReference>
<dbReference type="AlphaFoldDB" id="A0A1G6I192"/>
<dbReference type="GO" id="GO:0046872">
    <property type="term" value="F:metal ion binding"/>
    <property type="evidence" value="ECO:0007669"/>
    <property type="project" value="UniProtKB-KW"/>
</dbReference>
<comment type="cofactor">
    <cofactor evidence="2">
        <name>Mn(2+)</name>
        <dbReference type="ChEBI" id="CHEBI:29035"/>
    </cofactor>
    <text evidence="2">The Mn(2+) ion enhances activity.</text>
</comment>
<feature type="binding site" evidence="2">
    <location>
        <position position="153"/>
    </location>
    <ligand>
        <name>Mn(2+)</name>
        <dbReference type="ChEBI" id="CHEBI:29035"/>
        <label>2</label>
    </ligand>
</feature>
<dbReference type="SUPFAM" id="SSF53187">
    <property type="entry name" value="Zn-dependent exopeptidases"/>
    <property type="match status" value="1"/>
</dbReference>
<dbReference type="InterPro" id="IPR036264">
    <property type="entry name" value="Bact_exopeptidase_dim_dom"/>
</dbReference>
<feature type="binding site" evidence="2">
    <location>
        <position position="92"/>
    </location>
    <ligand>
        <name>Mn(2+)</name>
        <dbReference type="ChEBI" id="CHEBI:29035"/>
        <label>2</label>
    </ligand>
</feature>
<dbReference type="OrthoDB" id="9776731at2"/>
<dbReference type="SUPFAM" id="SSF55031">
    <property type="entry name" value="Bacterial exopeptidase dimerisation domain"/>
    <property type="match status" value="1"/>
</dbReference>
<gene>
    <name evidence="3" type="ORF">SAMN05216323_101424</name>
</gene>
<proteinExistence type="predicted"/>
<feature type="binding site" evidence="2">
    <location>
        <position position="94"/>
    </location>
    <ligand>
        <name>Mn(2+)</name>
        <dbReference type="ChEBI" id="CHEBI:29035"/>
        <label>2</label>
    </ligand>
</feature>
<dbReference type="Gene3D" id="3.40.630.10">
    <property type="entry name" value="Zn peptidases"/>
    <property type="match status" value="1"/>
</dbReference>
<dbReference type="Gene3D" id="3.30.70.360">
    <property type="match status" value="1"/>
</dbReference>
<keyword evidence="2" id="KW-0464">Manganese</keyword>
<reference evidence="3 4" key="1">
    <citation type="submission" date="2016-09" db="EMBL/GenBank/DDBJ databases">
        <authorList>
            <person name="Capua I."/>
            <person name="De Benedictis P."/>
            <person name="Joannis T."/>
            <person name="Lombin L.H."/>
            <person name="Cattoli G."/>
        </authorList>
    </citation>
    <scope>NUCLEOTIDE SEQUENCE [LARGE SCALE GENOMIC DNA]</scope>
    <source>
        <strain evidence="3 4">A7P-90m</strain>
    </source>
</reference>
<dbReference type="PANTHER" id="PTHR11014">
    <property type="entry name" value="PEPTIDASE M20 FAMILY MEMBER"/>
    <property type="match status" value="1"/>
</dbReference>
<dbReference type="PIRSF" id="PIRSF005962">
    <property type="entry name" value="Pept_M20D_amidohydro"/>
    <property type="match status" value="1"/>
</dbReference>
<accession>A0A1G6I192</accession>
<protein>
    <submittedName>
        <fullName evidence="3">Amidohydrolase</fullName>
    </submittedName>
</protein>
<evidence type="ECO:0000313" key="3">
    <source>
        <dbReference type="EMBL" id="SDC00302.1"/>
    </source>
</evidence>
<evidence type="ECO:0000256" key="1">
    <source>
        <dbReference type="ARBA" id="ARBA00022801"/>
    </source>
</evidence>
<dbReference type="InterPro" id="IPR002933">
    <property type="entry name" value="Peptidase_M20"/>
</dbReference>
<feature type="binding site" evidence="2">
    <location>
        <position position="348"/>
    </location>
    <ligand>
        <name>Mn(2+)</name>
        <dbReference type="ChEBI" id="CHEBI:29035"/>
        <label>2</label>
    </ligand>
</feature>
<keyword evidence="1 3" id="KW-0378">Hydrolase</keyword>
<dbReference type="RefSeq" id="WP_092436699.1">
    <property type="nucleotide sequence ID" value="NZ_FMYP01000014.1"/>
</dbReference>
<dbReference type="STRING" id="1640674.SAMN05216323_101424"/>
<dbReference type="EMBL" id="FMYP01000014">
    <property type="protein sequence ID" value="SDC00302.1"/>
    <property type="molecule type" value="Genomic_DNA"/>
</dbReference>
<dbReference type="NCBIfam" id="TIGR01891">
    <property type="entry name" value="amidohydrolases"/>
    <property type="match status" value="1"/>
</dbReference>
<evidence type="ECO:0000256" key="2">
    <source>
        <dbReference type="PIRSR" id="PIRSR005962-1"/>
    </source>
</evidence>
<keyword evidence="2" id="KW-0479">Metal-binding</keyword>
<organism evidence="3 4">
    <name type="scientific">Williamwhitmania taraxaci</name>
    <dbReference type="NCBI Taxonomy" id="1640674"/>
    <lineage>
        <taxon>Bacteria</taxon>
        <taxon>Pseudomonadati</taxon>
        <taxon>Bacteroidota</taxon>
        <taxon>Bacteroidia</taxon>
        <taxon>Bacteroidales</taxon>
        <taxon>Williamwhitmaniaceae</taxon>
        <taxon>Williamwhitmania</taxon>
    </lineage>
</organism>